<protein>
    <submittedName>
        <fullName evidence="2">Uncharacterized protein</fullName>
    </submittedName>
</protein>
<organism evidence="2 3">
    <name type="scientific">Candida parapsilosis</name>
    <name type="common">Yeast</name>
    <dbReference type="NCBI Taxonomy" id="5480"/>
    <lineage>
        <taxon>Eukaryota</taxon>
        <taxon>Fungi</taxon>
        <taxon>Dikarya</taxon>
        <taxon>Ascomycota</taxon>
        <taxon>Saccharomycotina</taxon>
        <taxon>Pichiomycetes</taxon>
        <taxon>Debaryomycetaceae</taxon>
        <taxon>Candida/Lodderomyces clade</taxon>
        <taxon>Candida</taxon>
    </lineage>
</organism>
<evidence type="ECO:0000256" key="1">
    <source>
        <dbReference type="SAM" id="MobiDB-lite"/>
    </source>
</evidence>
<sequence>MPPAKIPGYYFDESRGRYFKITNGAVRSVAEGSQKYHNNAVQAEKRNQHFDQIEKQEQSKEEKLARKKRRGQGVITNPNGKPYPSPDKLDQRFQCVNWDHMTFLNMKTGTIDLKNVYYKDDMVDLIRHNTIKVEKNHVVPPQGHIEAYHEGYFVVARMTIKEESVLNMAVFSSFESLQVPEQSFYCYVGGDYQNLTRELADKLFMMDEYATVNTRIFAGSEDSGARLNLFQRYRLSGRKYCNVIKFHVFHPKLRFFEDLTLPLMKFLKVQFGKLRKKGHSLGQSFGLDSMEFIESSATSIEEMNKLIKSGAPEYLIRDRLETFLIARDCERPAFVYRAVDFPENKVEDCDVVGGHIVALTTNGQIVYFEWDYNARKFRNFKLFTTGMCLLSCSVKLSGNFIYVRTNDEVLVINYKEKRIERHPFVGLRKLFVLSPTKWIVINRAQIRYYDPGTKEFEFIMTYNNGNNTSQQFEIINNHLIFDVGTKFKVVNLSRAIKDKYAVLELSFDTYKYGPFRDYSLFRILDMGVKHGRTHVGFQFINAADTHTRFESFYI</sequence>
<dbReference type="AlphaFoldDB" id="A0A8X7NRI9"/>
<gene>
    <name evidence="2" type="ORF">FOB60_000280</name>
</gene>
<reference evidence="2" key="1">
    <citation type="submission" date="2020-03" db="EMBL/GenBank/DDBJ databases">
        <title>FDA dAtabase for Regulatory Grade micrObial Sequences (FDA-ARGOS): Supporting development and validation of Infectious Disease Dx tests.</title>
        <authorList>
            <person name="Campos J."/>
            <person name="Goldberg B."/>
            <person name="Tallon L."/>
            <person name="Sadzewicz L."/>
            <person name="Vavikolanu K."/>
            <person name="Mehta A."/>
            <person name="Aluvathingal J."/>
            <person name="Nadendla S."/>
            <person name="Nandy P."/>
            <person name="Geyer C."/>
            <person name="Yan Y."/>
            <person name="Sichtig H."/>
        </authorList>
    </citation>
    <scope>NUCLEOTIDE SEQUENCE [LARGE SCALE GENOMIC DNA]</scope>
    <source>
        <strain evidence="2">FDAARGOS_652</strain>
    </source>
</reference>
<proteinExistence type="predicted"/>
<comment type="caution">
    <text evidence="2">The sequence shown here is derived from an EMBL/GenBank/DDBJ whole genome shotgun (WGS) entry which is preliminary data.</text>
</comment>
<accession>A0A8X7NRI9</accession>
<name>A0A8X7NRI9_CANPA</name>
<feature type="region of interest" description="Disordered" evidence="1">
    <location>
        <begin position="65"/>
        <end position="86"/>
    </location>
</feature>
<dbReference type="Proteomes" id="UP000590412">
    <property type="component" value="Unassembled WGS sequence"/>
</dbReference>
<dbReference type="OrthoDB" id="128867at2759"/>
<evidence type="ECO:0000313" key="3">
    <source>
        <dbReference type="Proteomes" id="UP000590412"/>
    </source>
</evidence>
<evidence type="ECO:0000313" key="2">
    <source>
        <dbReference type="EMBL" id="KAF6058698.1"/>
    </source>
</evidence>
<dbReference type="EMBL" id="JABWAB010000001">
    <property type="protein sequence ID" value="KAF6058698.1"/>
    <property type="molecule type" value="Genomic_DNA"/>
</dbReference>